<name>A0A0G4HGF7_9ALVE</name>
<accession>A0A0G4HGF7</accession>
<reference evidence="2" key="1">
    <citation type="submission" date="2014-11" db="EMBL/GenBank/DDBJ databases">
        <authorList>
            <person name="Otto D Thomas"/>
            <person name="Naeem Raeece"/>
        </authorList>
    </citation>
    <scope>NUCLEOTIDE SEQUENCE</scope>
</reference>
<dbReference type="EMBL" id="CDMZ01002593">
    <property type="protein sequence ID" value="CEM43026.1"/>
    <property type="molecule type" value="Genomic_DNA"/>
</dbReference>
<dbReference type="VEuPathDB" id="CryptoDB:Cvel_27216"/>
<sequence>MASGWDCCEGVDFSAVKSHDLLSLLHSVAPPLSKEVKGTIMSKFFEAVFDDTLKASTFLSAYPGENLSISCNKEERETHGKGNREFREKEESPVFCCSEHLLNATPSFSHRVGLTLSPLDDIRSESTEDQIIQNITDRFSLGPKGKLKSSCGPEDFHVWWSLLVRRFLDKAGATRSFQTFAQNARCFQNAFLCRLHAHQIHLKAVTLEENDRVEEVAFHSNKVIELTLPLTIRLQSLPQTTPPIRIIKHGTVCLSEHPIEASDSNLRALQVPQWIHKHAGITDPTVMVTGSENNDATLAASPKCIGTTTNDVTDDVSVSSSSGAQSLRESPDMQEMAKHLERLPVNSALDEALTRTAHMNSDTFVVQRFSDLMGMRSDAYAQRLFLRMVRMLHLCKYHVTEIVGMLALASCRMEDYSRKVNVQEAAERANLCVLQVFLAHCWLQDRTLSLHSWHKWLFKSYCTFPTLQDVLFKLFLLQEFTLRADEQRVHRRMRELAYGSDQTER</sequence>
<feature type="compositionally biased region" description="Low complexity" evidence="1">
    <location>
        <begin position="311"/>
        <end position="322"/>
    </location>
</feature>
<proteinExistence type="predicted"/>
<gene>
    <name evidence="2" type="ORF">Cvel_27216</name>
</gene>
<dbReference type="AlphaFoldDB" id="A0A0G4HGF7"/>
<organism evidence="2">
    <name type="scientific">Chromera velia CCMP2878</name>
    <dbReference type="NCBI Taxonomy" id="1169474"/>
    <lineage>
        <taxon>Eukaryota</taxon>
        <taxon>Sar</taxon>
        <taxon>Alveolata</taxon>
        <taxon>Colpodellida</taxon>
        <taxon>Chromeraceae</taxon>
        <taxon>Chromera</taxon>
    </lineage>
</organism>
<evidence type="ECO:0000256" key="1">
    <source>
        <dbReference type="SAM" id="MobiDB-lite"/>
    </source>
</evidence>
<feature type="region of interest" description="Disordered" evidence="1">
    <location>
        <begin position="311"/>
        <end position="333"/>
    </location>
</feature>
<evidence type="ECO:0000313" key="2">
    <source>
        <dbReference type="EMBL" id="CEM43026.1"/>
    </source>
</evidence>
<protein>
    <submittedName>
        <fullName evidence="2">Uncharacterized protein</fullName>
    </submittedName>
</protein>